<organism evidence="2 3">
    <name type="scientific">Aspergillus sclerotialis</name>
    <dbReference type="NCBI Taxonomy" id="2070753"/>
    <lineage>
        <taxon>Eukaryota</taxon>
        <taxon>Fungi</taxon>
        <taxon>Dikarya</taxon>
        <taxon>Ascomycota</taxon>
        <taxon>Pezizomycotina</taxon>
        <taxon>Eurotiomycetes</taxon>
        <taxon>Eurotiomycetidae</taxon>
        <taxon>Eurotiales</taxon>
        <taxon>Aspergillaceae</taxon>
        <taxon>Aspergillus</taxon>
        <taxon>Aspergillus subgen. Polypaecilum</taxon>
    </lineage>
</organism>
<feature type="compositionally biased region" description="Low complexity" evidence="1">
    <location>
        <begin position="66"/>
        <end position="76"/>
    </location>
</feature>
<evidence type="ECO:0000256" key="1">
    <source>
        <dbReference type="SAM" id="MobiDB-lite"/>
    </source>
</evidence>
<evidence type="ECO:0000313" key="3">
    <source>
        <dbReference type="Proteomes" id="UP000266188"/>
    </source>
</evidence>
<dbReference type="PANTHER" id="PTHR36100">
    <property type="entry name" value="BUD SITE SELECTION PROTEIN 4"/>
    <property type="match status" value="1"/>
</dbReference>
<dbReference type="OrthoDB" id="2123378at2759"/>
<dbReference type="PANTHER" id="PTHR36100:SF1">
    <property type="entry name" value="BUD SITE SELECTION PROTEIN 4"/>
    <property type="match status" value="1"/>
</dbReference>
<dbReference type="GO" id="GO:0005525">
    <property type="term" value="F:GTP binding"/>
    <property type="evidence" value="ECO:0007669"/>
    <property type="project" value="TreeGrafter"/>
</dbReference>
<dbReference type="AlphaFoldDB" id="A0A3A2Z1H1"/>
<dbReference type="STRING" id="2070753.A0A3A2Z1H1"/>
<reference evidence="3" key="1">
    <citation type="submission" date="2017-02" db="EMBL/GenBank/DDBJ databases">
        <authorList>
            <person name="Tafer H."/>
            <person name="Lopandic K."/>
        </authorList>
    </citation>
    <scope>NUCLEOTIDE SEQUENCE [LARGE SCALE GENOMIC DNA]</scope>
    <source>
        <strain evidence="3">CBS 366.77</strain>
    </source>
</reference>
<accession>A0A3A2Z1H1</accession>
<dbReference type="EMBL" id="MVGC01002957">
    <property type="protein sequence ID" value="RJE16736.1"/>
    <property type="molecule type" value="Genomic_DNA"/>
</dbReference>
<feature type="region of interest" description="Disordered" evidence="1">
    <location>
        <begin position="30"/>
        <end position="78"/>
    </location>
</feature>
<feature type="non-terminal residue" evidence="2">
    <location>
        <position position="101"/>
    </location>
</feature>
<proteinExistence type="predicted"/>
<dbReference type="InterPro" id="IPR052007">
    <property type="entry name" value="Bud4"/>
</dbReference>
<evidence type="ECO:0000313" key="2">
    <source>
        <dbReference type="EMBL" id="RJE16736.1"/>
    </source>
</evidence>
<name>A0A3A2Z1H1_9EURO</name>
<comment type="caution">
    <text evidence="2">The sequence shown here is derived from an EMBL/GenBank/DDBJ whole genome shotgun (WGS) entry which is preliminary data.</text>
</comment>
<dbReference type="Proteomes" id="UP000266188">
    <property type="component" value="Unassembled WGS sequence"/>
</dbReference>
<protein>
    <submittedName>
        <fullName evidence="2">Gtp binding protein</fullName>
    </submittedName>
</protein>
<feature type="non-terminal residue" evidence="2">
    <location>
        <position position="1"/>
    </location>
</feature>
<gene>
    <name evidence="2" type="ORF">PHISCL_10927</name>
</gene>
<keyword evidence="3" id="KW-1185">Reference proteome</keyword>
<sequence length="101" mass="11691">KSAPIGQEFELIVQNDIEFHFTLQMKVDQDKLRPQEAAPPSPTRQKTSTFSRVFASPRKRREMELKQQQASQQQKSNDLNAGVWDRLRTLIARDGSFARAY</sequence>